<dbReference type="PANTHER" id="PTHR31286:SF99">
    <property type="entry name" value="DUF4283 DOMAIN-CONTAINING PROTEIN"/>
    <property type="match status" value="1"/>
</dbReference>
<sequence>MENQHPRAEIIPTFKFEALFRVISPKSIIRIKIIGHAESDNGIQMIFSILFINLGMWSLQPLWFSHTSVWIIMERRRLRVSITAWFLWSRAWKLSLETFPYPIPPCTKNPYLLQISFPFHFPTSVTGFDWVSWEVLGFVHCSSPAIYRSFWSCYKHTFLSTLFVVNFLYTLCCTMASPIANNQNQGNLAPENMQPNPGPEIMHPNPVAANMQPNVPVPQPLGSMQAAFMVNHGRARLALDRNPVHVRVHNFSSTSVDRLSKLCLVGKIFGSSLPLPVIRARCEYNWQGLQGTFQVDHIGRDWVKVEFTEEGDLSYVLDNRPWFVRGQIFTLRRWNRSFSPARAQINNLLVWARLPFLPLHMWNDEDLGKITADIGRFDRSDEYVMLGGQGLFARVCLEVNVRRPLR</sequence>
<name>A0AAW1YNN5_RUBAR</name>
<comment type="caution">
    <text evidence="2">The sequence shown here is derived from an EMBL/GenBank/DDBJ whole genome shotgun (WGS) entry which is preliminary data.</text>
</comment>
<accession>A0AAW1YNN5</accession>
<reference evidence="2 3" key="1">
    <citation type="journal article" date="2023" name="G3 (Bethesda)">
        <title>A chromosome-length genome assembly and annotation of blackberry (Rubus argutus, cv. 'Hillquist').</title>
        <authorList>
            <person name="Bruna T."/>
            <person name="Aryal R."/>
            <person name="Dudchenko O."/>
            <person name="Sargent D.J."/>
            <person name="Mead D."/>
            <person name="Buti M."/>
            <person name="Cavallini A."/>
            <person name="Hytonen T."/>
            <person name="Andres J."/>
            <person name="Pham M."/>
            <person name="Weisz D."/>
            <person name="Mascagni F."/>
            <person name="Usai G."/>
            <person name="Natali L."/>
            <person name="Bassil N."/>
            <person name="Fernandez G.E."/>
            <person name="Lomsadze A."/>
            <person name="Armour M."/>
            <person name="Olukolu B."/>
            <person name="Poorten T."/>
            <person name="Britton C."/>
            <person name="Davik J."/>
            <person name="Ashrafi H."/>
            <person name="Aiden E.L."/>
            <person name="Borodovsky M."/>
            <person name="Worthington M."/>
        </authorList>
    </citation>
    <scope>NUCLEOTIDE SEQUENCE [LARGE SCALE GENOMIC DNA]</scope>
    <source>
        <strain evidence="2">PI 553951</strain>
    </source>
</reference>
<dbReference type="AlphaFoldDB" id="A0AAW1YNN5"/>
<dbReference type="EMBL" id="JBEDUW010000001">
    <property type="protein sequence ID" value="KAK9950312.1"/>
    <property type="molecule type" value="Genomic_DNA"/>
</dbReference>
<keyword evidence="3" id="KW-1185">Reference proteome</keyword>
<dbReference type="Proteomes" id="UP001457282">
    <property type="component" value="Unassembled WGS sequence"/>
</dbReference>
<dbReference type="PANTHER" id="PTHR31286">
    <property type="entry name" value="GLYCINE-RICH CELL WALL STRUCTURAL PROTEIN 1.8-LIKE"/>
    <property type="match status" value="1"/>
</dbReference>
<dbReference type="Pfam" id="PF14111">
    <property type="entry name" value="DUF4283"/>
    <property type="match status" value="1"/>
</dbReference>
<dbReference type="InterPro" id="IPR025558">
    <property type="entry name" value="DUF4283"/>
</dbReference>
<proteinExistence type="predicted"/>
<evidence type="ECO:0000313" key="3">
    <source>
        <dbReference type="Proteomes" id="UP001457282"/>
    </source>
</evidence>
<gene>
    <name evidence="2" type="ORF">M0R45_005809</name>
</gene>
<protein>
    <recommendedName>
        <fullName evidence="1">DUF4283 domain-containing protein</fullName>
    </recommendedName>
</protein>
<evidence type="ECO:0000259" key="1">
    <source>
        <dbReference type="Pfam" id="PF14111"/>
    </source>
</evidence>
<feature type="domain" description="DUF4283" evidence="1">
    <location>
        <begin position="261"/>
        <end position="341"/>
    </location>
</feature>
<evidence type="ECO:0000313" key="2">
    <source>
        <dbReference type="EMBL" id="KAK9950312.1"/>
    </source>
</evidence>
<dbReference type="InterPro" id="IPR040256">
    <property type="entry name" value="At4g02000-like"/>
</dbReference>
<organism evidence="2 3">
    <name type="scientific">Rubus argutus</name>
    <name type="common">Southern blackberry</name>
    <dbReference type="NCBI Taxonomy" id="59490"/>
    <lineage>
        <taxon>Eukaryota</taxon>
        <taxon>Viridiplantae</taxon>
        <taxon>Streptophyta</taxon>
        <taxon>Embryophyta</taxon>
        <taxon>Tracheophyta</taxon>
        <taxon>Spermatophyta</taxon>
        <taxon>Magnoliopsida</taxon>
        <taxon>eudicotyledons</taxon>
        <taxon>Gunneridae</taxon>
        <taxon>Pentapetalae</taxon>
        <taxon>rosids</taxon>
        <taxon>fabids</taxon>
        <taxon>Rosales</taxon>
        <taxon>Rosaceae</taxon>
        <taxon>Rosoideae</taxon>
        <taxon>Rosoideae incertae sedis</taxon>
        <taxon>Rubus</taxon>
    </lineage>
</organism>